<dbReference type="AlphaFoldDB" id="A0A938YW73"/>
<sequence>KYGVEHYKRNMKGKISLIALLILAVALSGCAQPRYVCGNGVCETAGGEGSTNCARDCGPVACIEEGIGGISGTDSCCEGLTDSGVCGSLEGFCTCSDGFFVCTQCGNGACGLGENACNCPQDCK</sequence>
<organism evidence="1 2">
    <name type="scientific">Candidatus Iainarchaeum sp</name>
    <dbReference type="NCBI Taxonomy" id="3101447"/>
    <lineage>
        <taxon>Archaea</taxon>
        <taxon>Candidatus Iainarchaeota</taxon>
        <taxon>Candidatus Iainarchaeia</taxon>
        <taxon>Candidatus Iainarchaeales</taxon>
        <taxon>Candidatus Iainarchaeaceae</taxon>
        <taxon>Candidatus Iainarchaeum</taxon>
    </lineage>
</organism>
<dbReference type="Proteomes" id="UP000809243">
    <property type="component" value="Unassembled WGS sequence"/>
</dbReference>
<evidence type="ECO:0000313" key="2">
    <source>
        <dbReference type="Proteomes" id="UP000809243"/>
    </source>
</evidence>
<protein>
    <submittedName>
        <fullName evidence="1">Uncharacterized protein</fullName>
    </submittedName>
</protein>
<name>A0A938YW73_9ARCH</name>
<evidence type="ECO:0000313" key="1">
    <source>
        <dbReference type="EMBL" id="MBN2067237.1"/>
    </source>
</evidence>
<gene>
    <name evidence="1" type="ORF">JW744_02100</name>
</gene>
<feature type="non-terminal residue" evidence="1">
    <location>
        <position position="1"/>
    </location>
</feature>
<proteinExistence type="predicted"/>
<reference evidence="1" key="1">
    <citation type="submission" date="2021-01" db="EMBL/GenBank/DDBJ databases">
        <title>Active Sulfur Cycling in an Early Earth Analoge.</title>
        <authorList>
            <person name="Hahn C.R."/>
            <person name="Youssef N.H."/>
            <person name="Elshahed M."/>
        </authorList>
    </citation>
    <scope>NUCLEOTIDE SEQUENCE</scope>
    <source>
        <strain evidence="1">Zod_Metabat.1151</strain>
    </source>
</reference>
<dbReference type="EMBL" id="JAFGDB010000034">
    <property type="protein sequence ID" value="MBN2067237.1"/>
    <property type="molecule type" value="Genomic_DNA"/>
</dbReference>
<comment type="caution">
    <text evidence="1">The sequence shown here is derived from an EMBL/GenBank/DDBJ whole genome shotgun (WGS) entry which is preliminary data.</text>
</comment>
<accession>A0A938YW73</accession>